<feature type="region of interest" description="Disordered" evidence="1">
    <location>
        <begin position="56"/>
        <end position="117"/>
    </location>
</feature>
<reference evidence="2 3" key="1">
    <citation type="submission" date="2016-03" db="EMBL/GenBank/DDBJ databases">
        <title>EvidentialGene: Evidence-directed Construction of Genes on Genomes.</title>
        <authorList>
            <person name="Gilbert D.G."/>
            <person name="Choi J.-H."/>
            <person name="Mockaitis K."/>
            <person name="Colbourne J."/>
            <person name="Pfrender M."/>
        </authorList>
    </citation>
    <scope>NUCLEOTIDE SEQUENCE [LARGE SCALE GENOMIC DNA]</scope>
    <source>
        <strain evidence="2 3">Xinb3</strain>
        <tissue evidence="2">Complete organism</tissue>
    </source>
</reference>
<dbReference type="OrthoDB" id="6369741at2759"/>
<dbReference type="AlphaFoldDB" id="A0A162RAK3"/>
<organism evidence="2 3">
    <name type="scientific">Daphnia magna</name>
    <dbReference type="NCBI Taxonomy" id="35525"/>
    <lineage>
        <taxon>Eukaryota</taxon>
        <taxon>Metazoa</taxon>
        <taxon>Ecdysozoa</taxon>
        <taxon>Arthropoda</taxon>
        <taxon>Crustacea</taxon>
        <taxon>Branchiopoda</taxon>
        <taxon>Diplostraca</taxon>
        <taxon>Cladocera</taxon>
        <taxon>Anomopoda</taxon>
        <taxon>Daphniidae</taxon>
        <taxon>Daphnia</taxon>
    </lineage>
</organism>
<protein>
    <submittedName>
        <fullName evidence="2">Uncharacterized protein</fullName>
    </submittedName>
</protein>
<comment type="caution">
    <text evidence="2">The sequence shown here is derived from an EMBL/GenBank/DDBJ whole genome shotgun (WGS) entry which is preliminary data.</text>
</comment>
<evidence type="ECO:0000313" key="2">
    <source>
        <dbReference type="EMBL" id="KZS20354.1"/>
    </source>
</evidence>
<evidence type="ECO:0000313" key="3">
    <source>
        <dbReference type="Proteomes" id="UP000076858"/>
    </source>
</evidence>
<proteinExistence type="predicted"/>
<name>A0A162RAK3_9CRUS</name>
<sequence>MKSEELNLMKYGDLWKIAKKKFNITRRMSKEKLIKKLLQQHENHLLDERFISADESTDNSTVDSEVLQESAPRRGRKRGKQQNEEQKKTLPVTKKAKKGSVEHALNSTFSVDEEENGYQNAKNVVDSTLIKEPQETIFRTLRGRKKVYLTEETSANESENEKTVKRA</sequence>
<gene>
    <name evidence="2" type="ORF">APZ42_012982</name>
</gene>
<dbReference type="Proteomes" id="UP000076858">
    <property type="component" value="Unassembled WGS sequence"/>
</dbReference>
<accession>A0A162RAK3</accession>
<keyword evidence="3" id="KW-1185">Reference proteome</keyword>
<evidence type="ECO:0000256" key="1">
    <source>
        <dbReference type="SAM" id="MobiDB-lite"/>
    </source>
</evidence>
<dbReference type="EMBL" id="LRGB01000211">
    <property type="protein sequence ID" value="KZS20354.1"/>
    <property type="molecule type" value="Genomic_DNA"/>
</dbReference>